<feature type="domain" description="Response regulatory" evidence="2">
    <location>
        <begin position="1"/>
        <end position="121"/>
    </location>
</feature>
<evidence type="ECO:0000313" key="4">
    <source>
        <dbReference type="EMBL" id="MBB5144298.1"/>
    </source>
</evidence>
<dbReference type="CDD" id="cd00077">
    <property type="entry name" value="HDc"/>
    <property type="match status" value="1"/>
</dbReference>
<dbReference type="Gene3D" id="3.40.50.2300">
    <property type="match status" value="1"/>
</dbReference>
<keyword evidence="5" id="KW-1185">Reference proteome</keyword>
<feature type="domain" description="HD-GYP" evidence="3">
    <location>
        <begin position="137"/>
        <end position="346"/>
    </location>
</feature>
<organism evidence="4 5">
    <name type="scientific">Desulfovibrio intestinalis</name>
    <dbReference type="NCBI Taxonomy" id="58621"/>
    <lineage>
        <taxon>Bacteria</taxon>
        <taxon>Pseudomonadati</taxon>
        <taxon>Thermodesulfobacteriota</taxon>
        <taxon>Desulfovibrionia</taxon>
        <taxon>Desulfovibrionales</taxon>
        <taxon>Desulfovibrionaceae</taxon>
        <taxon>Desulfovibrio</taxon>
    </lineage>
</organism>
<evidence type="ECO:0000256" key="1">
    <source>
        <dbReference type="PROSITE-ProRule" id="PRU00169"/>
    </source>
</evidence>
<dbReference type="PROSITE" id="PS51832">
    <property type="entry name" value="HD_GYP"/>
    <property type="match status" value="1"/>
</dbReference>
<dbReference type="AlphaFoldDB" id="A0A7W8C3U2"/>
<dbReference type="RefSeq" id="WP_183720986.1">
    <property type="nucleotide sequence ID" value="NZ_JACHGO010000007.1"/>
</dbReference>
<dbReference type="InterPro" id="IPR037522">
    <property type="entry name" value="HD_GYP_dom"/>
</dbReference>
<evidence type="ECO:0000259" key="3">
    <source>
        <dbReference type="PROSITE" id="PS51832"/>
    </source>
</evidence>
<gene>
    <name evidence="4" type="ORF">HNQ38_002409</name>
</gene>
<sequence length="355" mass="39856">MQTPLILSIGTSQALISQLHKALPHCYFVHHSCESTALEDIMIQPPHTILFSPRRDSRGENRYLFLTRLDNLGFAAKTPCIVLSDAFSLEDKRTAFNAGATDYLVQPFTNSELAVRISAVLATRDCRQSLLHLNESLAQSKSVFLKSLATLMAMTDVETGGHLLRVARYTKVLLAHPTVQRYFPGSLSAQARKELSKAAILHDIGKIHIPDSILQKPGPLTCQEFEIIKTHTLYGGEFFHSLRQISDSIFLRFSEEIASSHHEYWNGTGYPRSLQAEEIPCAARIMAVADVYDATRTARVYKNAWSHALSTQYIMDNKGILFDPVIADCFYSRKDVFNNISGRFKKFPLTPSFSI</sequence>
<reference evidence="4 5" key="1">
    <citation type="submission" date="2020-08" db="EMBL/GenBank/DDBJ databases">
        <title>Genomic Encyclopedia of Type Strains, Phase IV (KMG-IV): sequencing the most valuable type-strain genomes for metagenomic binning, comparative biology and taxonomic classification.</title>
        <authorList>
            <person name="Goeker M."/>
        </authorList>
    </citation>
    <scope>NUCLEOTIDE SEQUENCE [LARGE SCALE GENOMIC DNA]</scope>
    <source>
        <strain evidence="4 5">DSM 11275</strain>
    </source>
</reference>
<comment type="caution">
    <text evidence="4">The sequence shown here is derived from an EMBL/GenBank/DDBJ whole genome shotgun (WGS) entry which is preliminary data.</text>
</comment>
<dbReference type="Proteomes" id="UP000539075">
    <property type="component" value="Unassembled WGS sequence"/>
</dbReference>
<dbReference type="InterPro" id="IPR001789">
    <property type="entry name" value="Sig_transdc_resp-reg_receiver"/>
</dbReference>
<dbReference type="InterPro" id="IPR052020">
    <property type="entry name" value="Cyclic_di-GMP/3'3'-cGAMP_PDE"/>
</dbReference>
<dbReference type="GO" id="GO:0000160">
    <property type="term" value="P:phosphorelay signal transduction system"/>
    <property type="evidence" value="ECO:0007669"/>
    <property type="project" value="InterPro"/>
</dbReference>
<dbReference type="Pfam" id="PF13487">
    <property type="entry name" value="HD_5"/>
    <property type="match status" value="1"/>
</dbReference>
<dbReference type="PANTHER" id="PTHR45228">
    <property type="entry name" value="CYCLIC DI-GMP PHOSPHODIESTERASE TM_0186-RELATED"/>
    <property type="match status" value="1"/>
</dbReference>
<dbReference type="InterPro" id="IPR011006">
    <property type="entry name" value="CheY-like_superfamily"/>
</dbReference>
<dbReference type="PANTHER" id="PTHR45228:SF5">
    <property type="entry name" value="CYCLIC DI-GMP PHOSPHODIESTERASE VC_1348-RELATED"/>
    <property type="match status" value="1"/>
</dbReference>
<dbReference type="PROSITE" id="PS50110">
    <property type="entry name" value="RESPONSE_REGULATORY"/>
    <property type="match status" value="1"/>
</dbReference>
<dbReference type="SUPFAM" id="SSF109604">
    <property type="entry name" value="HD-domain/PDEase-like"/>
    <property type="match status" value="1"/>
</dbReference>
<evidence type="ECO:0000313" key="5">
    <source>
        <dbReference type="Proteomes" id="UP000539075"/>
    </source>
</evidence>
<evidence type="ECO:0000259" key="2">
    <source>
        <dbReference type="PROSITE" id="PS50110"/>
    </source>
</evidence>
<protein>
    <submittedName>
        <fullName evidence="4">Putative two-component system response regulator</fullName>
    </submittedName>
</protein>
<dbReference type="EMBL" id="JACHGO010000007">
    <property type="protein sequence ID" value="MBB5144298.1"/>
    <property type="molecule type" value="Genomic_DNA"/>
</dbReference>
<dbReference type="SUPFAM" id="SSF52172">
    <property type="entry name" value="CheY-like"/>
    <property type="match status" value="1"/>
</dbReference>
<proteinExistence type="predicted"/>
<accession>A0A7W8C3U2</accession>
<dbReference type="InterPro" id="IPR003607">
    <property type="entry name" value="HD/PDEase_dom"/>
</dbReference>
<dbReference type="SMART" id="SM00471">
    <property type="entry name" value="HDc"/>
    <property type="match status" value="1"/>
</dbReference>
<comment type="caution">
    <text evidence="1">Lacks conserved residue(s) required for the propagation of feature annotation.</text>
</comment>
<name>A0A7W8C3U2_9BACT</name>
<dbReference type="Gene3D" id="1.10.3210.10">
    <property type="entry name" value="Hypothetical protein af1432"/>
    <property type="match status" value="1"/>
</dbReference>